<name>A0A8S5QLG8_9CAUD</name>
<proteinExistence type="predicted"/>
<reference evidence="1" key="1">
    <citation type="journal article" date="2021" name="Proc. Natl. Acad. Sci. U.S.A.">
        <title>A Catalog of Tens of Thousands of Viruses from Human Metagenomes Reveals Hidden Associations with Chronic Diseases.</title>
        <authorList>
            <person name="Tisza M.J."/>
            <person name="Buck C.B."/>
        </authorList>
    </citation>
    <scope>NUCLEOTIDE SEQUENCE</scope>
    <source>
        <strain evidence="1">CtYsL76</strain>
    </source>
</reference>
<sequence>MQLKHLYCIEKDIKLFEIEFLRKKVSLRIIKNPPIPLMQRSMTIQMYLAKILVF</sequence>
<accession>A0A8S5QLG8</accession>
<dbReference type="EMBL" id="BK015689">
    <property type="protein sequence ID" value="DAE20102.1"/>
    <property type="molecule type" value="Genomic_DNA"/>
</dbReference>
<evidence type="ECO:0000313" key="1">
    <source>
        <dbReference type="EMBL" id="DAE20102.1"/>
    </source>
</evidence>
<organism evidence="1">
    <name type="scientific">CrAss-like virus sp. ctYsL76</name>
    <dbReference type="NCBI Taxonomy" id="2826826"/>
    <lineage>
        <taxon>Viruses</taxon>
        <taxon>Duplodnaviria</taxon>
        <taxon>Heunggongvirae</taxon>
        <taxon>Uroviricota</taxon>
        <taxon>Caudoviricetes</taxon>
        <taxon>Crassvirales</taxon>
    </lineage>
</organism>
<protein>
    <submittedName>
        <fullName evidence="1">Uncharacterized protein</fullName>
    </submittedName>
</protein>